<reference evidence="1 2" key="1">
    <citation type="submission" date="2013-03" db="EMBL/GenBank/DDBJ databases">
        <title>The Genome Sequence of Phialophora europaea CBS 101466.</title>
        <authorList>
            <consortium name="The Broad Institute Genomics Platform"/>
            <person name="Cuomo C."/>
            <person name="de Hoog S."/>
            <person name="Gorbushina A."/>
            <person name="Walker B."/>
            <person name="Young S.K."/>
            <person name="Zeng Q."/>
            <person name="Gargeya S."/>
            <person name="Fitzgerald M."/>
            <person name="Haas B."/>
            <person name="Abouelleil A."/>
            <person name="Allen A.W."/>
            <person name="Alvarado L."/>
            <person name="Arachchi H.M."/>
            <person name="Berlin A.M."/>
            <person name="Chapman S.B."/>
            <person name="Gainer-Dewar J."/>
            <person name="Goldberg J."/>
            <person name="Griggs A."/>
            <person name="Gujja S."/>
            <person name="Hansen M."/>
            <person name="Howarth C."/>
            <person name="Imamovic A."/>
            <person name="Ireland A."/>
            <person name="Larimer J."/>
            <person name="McCowan C."/>
            <person name="Murphy C."/>
            <person name="Pearson M."/>
            <person name="Poon T.W."/>
            <person name="Priest M."/>
            <person name="Roberts A."/>
            <person name="Saif S."/>
            <person name="Shea T."/>
            <person name="Sisk P."/>
            <person name="Sykes S."/>
            <person name="Wortman J."/>
            <person name="Nusbaum C."/>
            <person name="Birren B."/>
        </authorList>
    </citation>
    <scope>NUCLEOTIDE SEQUENCE [LARGE SCALE GENOMIC DNA]</scope>
    <source>
        <strain evidence="1 2">CBS 101466</strain>
    </source>
</reference>
<dbReference type="GeneID" id="19967747"/>
<proteinExistence type="predicted"/>
<accession>W2SE85</accession>
<dbReference type="VEuPathDB" id="FungiDB:HMPREF1541_00408"/>
<evidence type="ECO:0000313" key="1">
    <source>
        <dbReference type="EMBL" id="ETN46224.1"/>
    </source>
</evidence>
<keyword evidence="2" id="KW-1185">Reference proteome</keyword>
<protein>
    <submittedName>
        <fullName evidence="1">Uncharacterized protein</fullName>
    </submittedName>
</protein>
<dbReference type="HOGENOM" id="CLU_1354566_0_0_1"/>
<dbReference type="RefSeq" id="XP_008710936.1">
    <property type="nucleotide sequence ID" value="XM_008712714.1"/>
</dbReference>
<dbReference type="InParanoid" id="W2SE85"/>
<dbReference type="AlphaFoldDB" id="W2SE85"/>
<evidence type="ECO:0000313" key="2">
    <source>
        <dbReference type="Proteomes" id="UP000030752"/>
    </source>
</evidence>
<name>W2SE85_CYPE1</name>
<organism evidence="1 2">
    <name type="scientific">Cyphellophora europaea (strain CBS 101466)</name>
    <name type="common">Phialophora europaea</name>
    <dbReference type="NCBI Taxonomy" id="1220924"/>
    <lineage>
        <taxon>Eukaryota</taxon>
        <taxon>Fungi</taxon>
        <taxon>Dikarya</taxon>
        <taxon>Ascomycota</taxon>
        <taxon>Pezizomycotina</taxon>
        <taxon>Eurotiomycetes</taxon>
        <taxon>Chaetothyriomycetidae</taxon>
        <taxon>Chaetothyriales</taxon>
        <taxon>Cyphellophoraceae</taxon>
        <taxon>Cyphellophora</taxon>
    </lineage>
</organism>
<dbReference type="OrthoDB" id="4149590at2759"/>
<gene>
    <name evidence="1" type="ORF">HMPREF1541_00408</name>
</gene>
<sequence length="202" mass="22274">MASDRNQALNLCTAGNYDGSFVNTQQRNGPFRSGSVGTYLIGCRGVTYAPQSGQNAVPILGSNQIAYDWTRRVGDGTQAPQNADDCARLCGWMYLENQLGSPQNTSYACQSWEWTTSNTCNLYRDRNYDGTAKQLIQTTGKTAVVAAGGWASGAQQVNYVTSWKRSINPGQAVGRYVRDVQVEDEWEDWMKADLVLGMEAVW</sequence>
<dbReference type="EMBL" id="KB822711">
    <property type="protein sequence ID" value="ETN46224.1"/>
    <property type="molecule type" value="Genomic_DNA"/>
</dbReference>
<dbReference type="Proteomes" id="UP000030752">
    <property type="component" value="Unassembled WGS sequence"/>
</dbReference>